<dbReference type="Gene3D" id="3.30.450.20">
    <property type="entry name" value="PAS domain"/>
    <property type="match status" value="2"/>
</dbReference>
<dbReference type="InterPro" id="IPR000014">
    <property type="entry name" value="PAS"/>
</dbReference>
<dbReference type="SUPFAM" id="SSF55785">
    <property type="entry name" value="PYP-like sensor domain (PAS domain)"/>
    <property type="match status" value="2"/>
</dbReference>
<dbReference type="Pfam" id="PF13426">
    <property type="entry name" value="PAS_9"/>
    <property type="match status" value="1"/>
</dbReference>
<dbReference type="Proteomes" id="UP000275076">
    <property type="component" value="Unassembled WGS sequence"/>
</dbReference>
<dbReference type="InterPro" id="IPR001633">
    <property type="entry name" value="EAL_dom"/>
</dbReference>
<dbReference type="InterPro" id="IPR035965">
    <property type="entry name" value="PAS-like_dom_sf"/>
</dbReference>
<dbReference type="PROSITE" id="PS50883">
    <property type="entry name" value="EAL"/>
    <property type="match status" value="1"/>
</dbReference>
<dbReference type="Pfam" id="PF00563">
    <property type="entry name" value="EAL"/>
    <property type="match status" value="1"/>
</dbReference>
<dbReference type="InterPro" id="IPR052155">
    <property type="entry name" value="Biofilm_reg_signaling"/>
</dbReference>
<protein>
    <submittedName>
        <fullName evidence="5">EAL domain-containing protein</fullName>
    </submittedName>
</protein>
<dbReference type="NCBIfam" id="TIGR00229">
    <property type="entry name" value="sensory_box"/>
    <property type="match status" value="1"/>
</dbReference>
<evidence type="ECO:0000313" key="6">
    <source>
        <dbReference type="Proteomes" id="UP000275076"/>
    </source>
</evidence>
<evidence type="ECO:0000313" key="5">
    <source>
        <dbReference type="EMBL" id="RSL32983.1"/>
    </source>
</evidence>
<dbReference type="Gene3D" id="3.30.70.270">
    <property type="match status" value="1"/>
</dbReference>
<dbReference type="Pfam" id="PF00990">
    <property type="entry name" value="GGDEF"/>
    <property type="match status" value="1"/>
</dbReference>
<dbReference type="PANTHER" id="PTHR44757:SF2">
    <property type="entry name" value="BIOFILM ARCHITECTURE MAINTENANCE PROTEIN MBAA"/>
    <property type="match status" value="1"/>
</dbReference>
<feature type="domain" description="PAS" evidence="1">
    <location>
        <begin position="60"/>
        <end position="93"/>
    </location>
</feature>
<dbReference type="CDD" id="cd01948">
    <property type="entry name" value="EAL"/>
    <property type="match status" value="1"/>
</dbReference>
<dbReference type="InterPro" id="IPR001610">
    <property type="entry name" value="PAC"/>
</dbReference>
<evidence type="ECO:0000259" key="4">
    <source>
        <dbReference type="PROSITE" id="PS50887"/>
    </source>
</evidence>
<dbReference type="SMART" id="SM00086">
    <property type="entry name" value="PAC"/>
    <property type="match status" value="1"/>
</dbReference>
<evidence type="ECO:0000259" key="2">
    <source>
        <dbReference type="PROSITE" id="PS50113"/>
    </source>
</evidence>
<dbReference type="SMART" id="SM00052">
    <property type="entry name" value="EAL"/>
    <property type="match status" value="1"/>
</dbReference>
<dbReference type="CDD" id="cd00130">
    <property type="entry name" value="PAS"/>
    <property type="match status" value="1"/>
</dbReference>
<organism evidence="5 6">
    <name type="scientific">Salibacterium salarium</name>
    <dbReference type="NCBI Taxonomy" id="284579"/>
    <lineage>
        <taxon>Bacteria</taxon>
        <taxon>Bacillati</taxon>
        <taxon>Bacillota</taxon>
        <taxon>Bacilli</taxon>
        <taxon>Bacillales</taxon>
        <taxon>Bacillaceae</taxon>
    </lineage>
</organism>
<dbReference type="InterPro" id="IPR043128">
    <property type="entry name" value="Rev_trsase/Diguanyl_cyclase"/>
</dbReference>
<dbReference type="EMBL" id="RBVX01000011">
    <property type="protein sequence ID" value="RSL32983.1"/>
    <property type="molecule type" value="Genomic_DNA"/>
</dbReference>
<feature type="domain" description="EAL" evidence="3">
    <location>
        <begin position="453"/>
        <end position="707"/>
    </location>
</feature>
<dbReference type="AlphaFoldDB" id="A0A3R9QTB8"/>
<evidence type="ECO:0000259" key="1">
    <source>
        <dbReference type="PROSITE" id="PS50112"/>
    </source>
</evidence>
<keyword evidence="6" id="KW-1185">Reference proteome</keyword>
<dbReference type="OrthoDB" id="9759607at2"/>
<dbReference type="PANTHER" id="PTHR44757">
    <property type="entry name" value="DIGUANYLATE CYCLASE DGCP"/>
    <property type="match status" value="1"/>
</dbReference>
<dbReference type="SMART" id="SM00091">
    <property type="entry name" value="PAS"/>
    <property type="match status" value="2"/>
</dbReference>
<accession>A0A3R9QTB8</accession>
<comment type="caution">
    <text evidence="5">The sequence shown here is derived from an EMBL/GenBank/DDBJ whole genome shotgun (WGS) entry which is preliminary data.</text>
</comment>
<dbReference type="PROSITE" id="PS50887">
    <property type="entry name" value="GGDEF"/>
    <property type="match status" value="1"/>
</dbReference>
<name>A0A3R9QTB8_9BACI</name>
<dbReference type="InterPro" id="IPR000700">
    <property type="entry name" value="PAS-assoc_C"/>
</dbReference>
<sequence>MSKGGCLMEIPLNNPSTMPEILKKIEEEWNRQYTNMMPDIQNSLCQLKDFVSAVDQSLLLAVTDENGVITDVNTSFCNTTGYSKLEILGESLLRLGPDYNSGCFFEIIQKTIQSGEVWEGEIKNRHKEGSTYWLKATILPFCNKNGSVYKWIAVMKDITKEKRKEEQWRETIQGDFYKILNNMESLVFKVKQHEDSYTYTLFAGKLAEKFGLLPEKTQGKTPFAIFAKEDAHMLQSYYEEAFSGKDYSFEIYLFDTYFYVHLSPVYHDGCVEEIVGTAVEIMEKKRTEQQVHHMTYHTALTGLPNRRKLLEDLSSHIAKKKSLQLVMIDLDQFKHINDSSGHKVGDEILRQAAERLQKTQLLTYHLGADEFAIVMDHKEAVRSLFELFEDPFVCEQIAFYLTISAGVSQYPIHGDTPVELLKNVDTALYSAKEKGRNTYCVYEDKMNEYLTEKIYMINNLRKALSNDEFELYYQPQVCLKTNKIIGVEALIRWNHPDEGLISPAKFIPVAESSGLIIPIGEMVLEKALQQLKMWRNQGFSELRMSVNIAAQHFNQSHFSNTVQTMLEKTQVPAKQLELELTENSLLQNTGMTSNTLHTLRRLGVHLSIDDFGIGYSSLSYLRHFPLTTLKIDKSFMNNINEKEKDRALISSIIHLAGSLDMKVIAEGVETKETMHFLKQEKCDEMQGFYFSPPLRAPQLDQMLKQYY</sequence>
<feature type="domain" description="PAC" evidence="2">
    <location>
        <begin position="118"/>
        <end position="170"/>
    </location>
</feature>
<evidence type="ECO:0000259" key="3">
    <source>
        <dbReference type="PROSITE" id="PS50883"/>
    </source>
</evidence>
<dbReference type="CDD" id="cd01949">
    <property type="entry name" value="GGDEF"/>
    <property type="match status" value="1"/>
</dbReference>
<dbReference type="Gene3D" id="3.20.20.450">
    <property type="entry name" value="EAL domain"/>
    <property type="match status" value="1"/>
</dbReference>
<dbReference type="SUPFAM" id="SSF55073">
    <property type="entry name" value="Nucleotide cyclase"/>
    <property type="match status" value="1"/>
</dbReference>
<dbReference type="PROSITE" id="PS50112">
    <property type="entry name" value="PAS"/>
    <property type="match status" value="1"/>
</dbReference>
<dbReference type="SMART" id="SM00267">
    <property type="entry name" value="GGDEF"/>
    <property type="match status" value="1"/>
</dbReference>
<dbReference type="InterPro" id="IPR035919">
    <property type="entry name" value="EAL_sf"/>
</dbReference>
<dbReference type="InterPro" id="IPR000160">
    <property type="entry name" value="GGDEF_dom"/>
</dbReference>
<dbReference type="SUPFAM" id="SSF141868">
    <property type="entry name" value="EAL domain-like"/>
    <property type="match status" value="1"/>
</dbReference>
<dbReference type="InterPro" id="IPR029787">
    <property type="entry name" value="Nucleotide_cyclase"/>
</dbReference>
<dbReference type="NCBIfam" id="TIGR00254">
    <property type="entry name" value="GGDEF"/>
    <property type="match status" value="1"/>
</dbReference>
<gene>
    <name evidence="5" type="ORF">D7Z54_13245</name>
</gene>
<dbReference type="FunFam" id="3.20.20.450:FF:000001">
    <property type="entry name" value="Cyclic di-GMP phosphodiesterase yahA"/>
    <property type="match status" value="1"/>
</dbReference>
<proteinExistence type="predicted"/>
<reference evidence="5 6" key="1">
    <citation type="submission" date="2018-10" db="EMBL/GenBank/DDBJ databases">
        <title>Draft genome sequence of Bacillus salarius IM0101, isolated from a hypersaline soil in Inner Mongolia, China.</title>
        <authorList>
            <person name="Yamprayoonswat W."/>
            <person name="Boonvisut S."/>
            <person name="Jumpathong W."/>
            <person name="Sittihan S."/>
            <person name="Ruangsuj P."/>
            <person name="Wanthongcharoen S."/>
            <person name="Thongpramul N."/>
            <person name="Pimmason S."/>
            <person name="Yu B."/>
            <person name="Yasawong M."/>
        </authorList>
    </citation>
    <scope>NUCLEOTIDE SEQUENCE [LARGE SCALE GENOMIC DNA]</scope>
    <source>
        <strain evidence="5 6">IM0101</strain>
    </source>
</reference>
<feature type="domain" description="GGDEF" evidence="4">
    <location>
        <begin position="321"/>
        <end position="444"/>
    </location>
</feature>
<dbReference type="PROSITE" id="PS50113">
    <property type="entry name" value="PAC"/>
    <property type="match status" value="1"/>
</dbReference>